<comment type="similarity">
    <text evidence="3">Belongs to the peptidase C56 family. HSP31-like subfamily.</text>
</comment>
<feature type="domain" description="DJ-1/PfpI" evidence="4">
    <location>
        <begin position="27"/>
        <end position="218"/>
    </location>
</feature>
<evidence type="ECO:0000256" key="1">
    <source>
        <dbReference type="ARBA" id="ARBA00023016"/>
    </source>
</evidence>
<dbReference type="SUPFAM" id="SSF52317">
    <property type="entry name" value="Class I glutamine amidotransferase-like"/>
    <property type="match status" value="1"/>
</dbReference>
<keyword evidence="5" id="KW-0378">Hydrolase</keyword>
<keyword evidence="5" id="KW-0645">Protease</keyword>
<evidence type="ECO:0000259" key="4">
    <source>
        <dbReference type="Pfam" id="PF01965"/>
    </source>
</evidence>
<keyword evidence="6" id="KW-1185">Reference proteome</keyword>
<dbReference type="PANTHER" id="PTHR48094">
    <property type="entry name" value="PROTEIN/NUCLEIC ACID DEGLYCASE DJ-1-RELATED"/>
    <property type="match status" value="1"/>
</dbReference>
<accession>A0ABS2R022</accession>
<name>A0ABS2R022_9BACI</name>
<dbReference type="GO" id="GO:0008233">
    <property type="term" value="F:peptidase activity"/>
    <property type="evidence" value="ECO:0007669"/>
    <property type="project" value="UniProtKB-KW"/>
</dbReference>
<protein>
    <submittedName>
        <fullName evidence="5">Intracellular protease/amidase</fullName>
    </submittedName>
</protein>
<dbReference type="EMBL" id="JAFBFC010000013">
    <property type="protein sequence ID" value="MBM7705035.1"/>
    <property type="molecule type" value="Genomic_DNA"/>
</dbReference>
<dbReference type="Gene3D" id="3.40.50.880">
    <property type="match status" value="1"/>
</dbReference>
<gene>
    <name evidence="5" type="ORF">JOC83_003944</name>
</gene>
<keyword evidence="2" id="KW-0456">Lyase</keyword>
<comment type="caution">
    <text evidence="5">The sequence shown here is derived from an EMBL/GenBank/DDBJ whole genome shotgun (WGS) entry which is preliminary data.</text>
</comment>
<dbReference type="InterPro" id="IPR029062">
    <property type="entry name" value="Class_I_gatase-like"/>
</dbReference>
<dbReference type="PANTHER" id="PTHR48094:SF11">
    <property type="entry name" value="GLUTATHIONE-INDEPENDENT GLYOXALASE HSP31-RELATED"/>
    <property type="match status" value="1"/>
</dbReference>
<dbReference type="GO" id="GO:0006508">
    <property type="term" value="P:proteolysis"/>
    <property type="evidence" value="ECO:0007669"/>
    <property type="project" value="UniProtKB-KW"/>
</dbReference>
<dbReference type="Pfam" id="PF01965">
    <property type="entry name" value="DJ-1_PfpI"/>
    <property type="match status" value="1"/>
</dbReference>
<evidence type="ECO:0000313" key="5">
    <source>
        <dbReference type="EMBL" id="MBM7705035.1"/>
    </source>
</evidence>
<dbReference type="Proteomes" id="UP000809829">
    <property type="component" value="Unassembled WGS sequence"/>
</dbReference>
<proteinExistence type="inferred from homology"/>
<sequence>MSKHILMVVTTADKMNAEGHETGLWLSEFAEPYVEFSKKGYKITVASPLGGKSPIDESSLEGGVSQELLDTAKHLENTEKLDDIESAETFDVIFMPGGHGTMFDLPDNEKIHALVREFYESDKIVAAVCHGPAGLVGVKKSDGTPLVSGKTITAFTDEEERETTLDKYMPFLLETRLRELGANFVGKENWSDHVQVDGNLITGQNPQSTLSVTKEVLNKLN</sequence>
<dbReference type="InterPro" id="IPR002818">
    <property type="entry name" value="DJ-1/PfpI"/>
</dbReference>
<evidence type="ECO:0000256" key="3">
    <source>
        <dbReference type="ARBA" id="ARBA00038493"/>
    </source>
</evidence>
<keyword evidence="1" id="KW-0346">Stress response</keyword>
<dbReference type="InterPro" id="IPR050325">
    <property type="entry name" value="Prot/Nucl_acid_deglycase"/>
</dbReference>
<reference evidence="5 6" key="1">
    <citation type="submission" date="2021-01" db="EMBL/GenBank/DDBJ databases">
        <title>Genomic Encyclopedia of Type Strains, Phase IV (KMG-IV): sequencing the most valuable type-strain genomes for metagenomic binning, comparative biology and taxonomic classification.</title>
        <authorList>
            <person name="Goeker M."/>
        </authorList>
    </citation>
    <scope>NUCLEOTIDE SEQUENCE [LARGE SCALE GENOMIC DNA]</scope>
    <source>
        <strain evidence="5 6">DSM 104297</strain>
    </source>
</reference>
<dbReference type="RefSeq" id="WP_205189019.1">
    <property type="nucleotide sequence ID" value="NZ_JAFBFC010000013.1"/>
</dbReference>
<organism evidence="5 6">
    <name type="scientific">Priestia iocasae</name>
    <dbReference type="NCBI Taxonomy" id="2291674"/>
    <lineage>
        <taxon>Bacteria</taxon>
        <taxon>Bacillati</taxon>
        <taxon>Bacillota</taxon>
        <taxon>Bacilli</taxon>
        <taxon>Bacillales</taxon>
        <taxon>Bacillaceae</taxon>
        <taxon>Priestia</taxon>
    </lineage>
</organism>
<dbReference type="CDD" id="cd03141">
    <property type="entry name" value="GATase1_Hsp31_like"/>
    <property type="match status" value="1"/>
</dbReference>
<evidence type="ECO:0000256" key="2">
    <source>
        <dbReference type="ARBA" id="ARBA00023239"/>
    </source>
</evidence>
<evidence type="ECO:0000313" key="6">
    <source>
        <dbReference type="Proteomes" id="UP000809829"/>
    </source>
</evidence>